<name>A0AAD4ZM18_PRUDU</name>
<comment type="caution">
    <text evidence="1">The sequence shown here is derived from an EMBL/GenBank/DDBJ whole genome shotgun (WGS) entry which is preliminary data.</text>
</comment>
<dbReference type="Proteomes" id="UP001054821">
    <property type="component" value="Chromosome 1"/>
</dbReference>
<protein>
    <submittedName>
        <fullName evidence="1">Uncharacterized protein</fullName>
    </submittedName>
</protein>
<reference evidence="1 2" key="1">
    <citation type="journal article" date="2022" name="G3 (Bethesda)">
        <title>Whole-genome sequence and methylome profiling of the almond [Prunus dulcis (Mill.) D.A. Webb] cultivar 'Nonpareil'.</title>
        <authorList>
            <person name="D'Amico-Willman K.M."/>
            <person name="Ouma W.Z."/>
            <person name="Meulia T."/>
            <person name="Sideli G.M."/>
            <person name="Gradziel T.M."/>
            <person name="Fresnedo-Ramirez J."/>
        </authorList>
    </citation>
    <scope>NUCLEOTIDE SEQUENCE [LARGE SCALE GENOMIC DNA]</scope>
    <source>
        <strain evidence="1">Clone GOH B32 T37-40</strain>
    </source>
</reference>
<keyword evidence="2" id="KW-1185">Reference proteome</keyword>
<proteinExistence type="predicted"/>
<gene>
    <name evidence="1" type="ORF">L3X38_003441</name>
</gene>
<dbReference type="AlphaFoldDB" id="A0AAD4ZM18"/>
<evidence type="ECO:0000313" key="1">
    <source>
        <dbReference type="EMBL" id="KAI5350550.1"/>
    </source>
</evidence>
<sequence length="137" mass="15414">MRCRELVVRGGLVVDVVDLHPFEFPQDSSETEIDGSLVISRYVPSSSDNSEIEQVQEEREVVVERVRESSLDVEENLEDHLDVEAEVSGDGDAEDLDRPRVDLDEVPFEVSTMRGSGELSCSYRHGVPIHLYFYEGG</sequence>
<organism evidence="1 2">
    <name type="scientific">Prunus dulcis</name>
    <name type="common">Almond</name>
    <name type="synonym">Amygdalus dulcis</name>
    <dbReference type="NCBI Taxonomy" id="3755"/>
    <lineage>
        <taxon>Eukaryota</taxon>
        <taxon>Viridiplantae</taxon>
        <taxon>Streptophyta</taxon>
        <taxon>Embryophyta</taxon>
        <taxon>Tracheophyta</taxon>
        <taxon>Spermatophyta</taxon>
        <taxon>Magnoliopsida</taxon>
        <taxon>eudicotyledons</taxon>
        <taxon>Gunneridae</taxon>
        <taxon>Pentapetalae</taxon>
        <taxon>rosids</taxon>
        <taxon>fabids</taxon>
        <taxon>Rosales</taxon>
        <taxon>Rosaceae</taxon>
        <taxon>Amygdaloideae</taxon>
        <taxon>Amygdaleae</taxon>
        <taxon>Prunus</taxon>
    </lineage>
</organism>
<evidence type="ECO:0000313" key="2">
    <source>
        <dbReference type="Proteomes" id="UP001054821"/>
    </source>
</evidence>
<accession>A0AAD4ZM18</accession>
<dbReference type="EMBL" id="JAJFAZ020000001">
    <property type="protein sequence ID" value="KAI5350550.1"/>
    <property type="molecule type" value="Genomic_DNA"/>
</dbReference>